<accession>A0ABW7QGI6</accession>
<protein>
    <submittedName>
        <fullName evidence="3">Nuclease-related domain-containing protein</fullName>
    </submittedName>
</protein>
<dbReference type="RefSeq" id="WP_397707069.1">
    <property type="nucleotide sequence ID" value="NZ_JBIRGN010000001.1"/>
</dbReference>
<evidence type="ECO:0000256" key="1">
    <source>
        <dbReference type="SAM" id="MobiDB-lite"/>
    </source>
</evidence>
<dbReference type="Pfam" id="PF08378">
    <property type="entry name" value="NERD"/>
    <property type="match status" value="1"/>
</dbReference>
<comment type="caution">
    <text evidence="3">The sequence shown here is derived from an EMBL/GenBank/DDBJ whole genome shotgun (WGS) entry which is preliminary data.</text>
</comment>
<dbReference type="EMBL" id="JBIRGQ010000001">
    <property type="protein sequence ID" value="MFH8543843.1"/>
    <property type="molecule type" value="Genomic_DNA"/>
</dbReference>
<reference evidence="3 4" key="1">
    <citation type="submission" date="2024-10" db="EMBL/GenBank/DDBJ databases">
        <title>The Natural Products Discovery Center: Release of the First 8490 Sequenced Strains for Exploring Actinobacteria Biosynthetic Diversity.</title>
        <authorList>
            <person name="Kalkreuter E."/>
            <person name="Kautsar S.A."/>
            <person name="Yang D."/>
            <person name="Bader C.D."/>
            <person name="Teijaro C.N."/>
            <person name="Fluegel L."/>
            <person name="Davis C.M."/>
            <person name="Simpson J.R."/>
            <person name="Lauterbach L."/>
            <person name="Steele A.D."/>
            <person name="Gui C."/>
            <person name="Meng S."/>
            <person name="Li G."/>
            <person name="Viehrig K."/>
            <person name="Ye F."/>
            <person name="Su P."/>
            <person name="Kiefer A.F."/>
            <person name="Nichols A."/>
            <person name="Cepeda A.J."/>
            <person name="Yan W."/>
            <person name="Fan B."/>
            <person name="Jiang Y."/>
            <person name="Adhikari A."/>
            <person name="Zheng C.-J."/>
            <person name="Schuster L."/>
            <person name="Cowan T.M."/>
            <person name="Smanski M.J."/>
            <person name="Chevrette M.G."/>
            <person name="De Carvalho L.P.S."/>
            <person name="Shen B."/>
        </authorList>
    </citation>
    <scope>NUCLEOTIDE SEQUENCE [LARGE SCALE GENOMIC DNA]</scope>
    <source>
        <strain evidence="3 4">NPDC017990</strain>
    </source>
</reference>
<proteinExistence type="predicted"/>
<gene>
    <name evidence="3" type="ORF">ACH4F9_02380</name>
</gene>
<keyword evidence="4" id="KW-1185">Reference proteome</keyword>
<evidence type="ECO:0000259" key="2">
    <source>
        <dbReference type="PROSITE" id="PS50965"/>
    </source>
</evidence>
<sequence>MGDLRVVRWKRHGQDRLYVNLPDGSAVAWADCRTGKVTILVEPYRHEALRLLRPLLTRSSPVSRSRSRSRSSSVAKPEPRTSPPPQAVTELPPLTPPDDLALHRPGEGLRRLLAEKGPGPAQRLLSWLLRRESEWDSWRMGLAGERRVGGELQRLSRSGWRVLHSVPLPRDVDIDHLLIGPGGVFSVNTKRHFGKSVWVGDEMAKVSHGPPQPYARKSKAEAARVQAVLERYADIPVQVQPVIVFVGVTELTKAATQFTVRVYREREVSALGPLGGVLDAGQIDALYAVARHRRAWLAA</sequence>
<evidence type="ECO:0000313" key="4">
    <source>
        <dbReference type="Proteomes" id="UP001610818"/>
    </source>
</evidence>
<evidence type="ECO:0000313" key="3">
    <source>
        <dbReference type="EMBL" id="MFH8543843.1"/>
    </source>
</evidence>
<feature type="compositionally biased region" description="Low complexity" evidence="1">
    <location>
        <begin position="60"/>
        <end position="74"/>
    </location>
</feature>
<feature type="domain" description="NERD" evidence="2">
    <location>
        <begin position="140"/>
        <end position="252"/>
    </location>
</feature>
<dbReference type="PROSITE" id="PS50965">
    <property type="entry name" value="NERD"/>
    <property type="match status" value="1"/>
</dbReference>
<dbReference type="InterPro" id="IPR011528">
    <property type="entry name" value="NERD"/>
</dbReference>
<feature type="region of interest" description="Disordered" evidence="1">
    <location>
        <begin position="60"/>
        <end position="102"/>
    </location>
</feature>
<organism evidence="3 4">
    <name type="scientific">Streptomyces longisporoflavus</name>
    <dbReference type="NCBI Taxonomy" id="28044"/>
    <lineage>
        <taxon>Bacteria</taxon>
        <taxon>Bacillati</taxon>
        <taxon>Actinomycetota</taxon>
        <taxon>Actinomycetes</taxon>
        <taxon>Kitasatosporales</taxon>
        <taxon>Streptomycetaceae</taxon>
        <taxon>Streptomyces</taxon>
    </lineage>
</organism>
<name>A0ABW7QGI6_9ACTN</name>
<dbReference type="Proteomes" id="UP001610818">
    <property type="component" value="Unassembled WGS sequence"/>
</dbReference>